<feature type="domain" description="Metallo-beta-lactamase" evidence="3">
    <location>
        <begin position="135"/>
        <end position="330"/>
    </location>
</feature>
<dbReference type="Proteomes" id="UP000063718">
    <property type="component" value="Unassembled WGS sequence"/>
</dbReference>
<evidence type="ECO:0000313" key="4">
    <source>
        <dbReference type="EMBL" id="GAF27029.1"/>
    </source>
</evidence>
<evidence type="ECO:0000256" key="2">
    <source>
        <dbReference type="SAM" id="Phobius"/>
    </source>
</evidence>
<dbReference type="PANTHER" id="PTHR30619:SF7">
    <property type="entry name" value="BETA-LACTAMASE DOMAIN PROTEIN"/>
    <property type="match status" value="1"/>
</dbReference>
<dbReference type="PANTHER" id="PTHR30619">
    <property type="entry name" value="DNA INTERNALIZATION/COMPETENCE PROTEIN COMEC/REC2"/>
    <property type="match status" value="1"/>
</dbReference>
<dbReference type="InterPro" id="IPR035681">
    <property type="entry name" value="ComA-like_MBL"/>
</dbReference>
<feature type="transmembrane region" description="Helical" evidence="2">
    <location>
        <begin position="29"/>
        <end position="49"/>
    </location>
</feature>
<dbReference type="Gene3D" id="3.60.15.10">
    <property type="entry name" value="Ribonuclease Z/Hydroxyacylglutathione hydrolase-like"/>
    <property type="match status" value="1"/>
</dbReference>
<keyword evidence="4" id="KW-0378">Hydrolase</keyword>
<dbReference type="InterPro" id="IPR052159">
    <property type="entry name" value="Competence_DNA_uptake"/>
</dbReference>
<feature type="compositionally biased region" description="Low complexity" evidence="1">
    <location>
        <begin position="85"/>
        <end position="105"/>
    </location>
</feature>
<dbReference type="CDD" id="cd07731">
    <property type="entry name" value="ComA-like_MBL-fold"/>
    <property type="match status" value="1"/>
</dbReference>
<keyword evidence="2" id="KW-0812">Transmembrane</keyword>
<feature type="transmembrane region" description="Helical" evidence="2">
    <location>
        <begin position="61"/>
        <end position="80"/>
    </location>
</feature>
<name>A0A0S6UE20_NEOTH</name>
<protein>
    <submittedName>
        <fullName evidence="4">Predicted hydrolase</fullName>
    </submittedName>
</protein>
<reference evidence="4" key="1">
    <citation type="journal article" date="2014" name="Gene">
        <title>Genome-guided analysis of transformation efficiency and carbon dioxide assimilation by Moorella thermoacetica Y72.</title>
        <authorList>
            <person name="Tsukahara K."/>
            <person name="Kita A."/>
            <person name="Nakashimada Y."/>
            <person name="Hoshino T."/>
            <person name="Murakami K."/>
        </authorList>
    </citation>
    <scope>NUCLEOTIDE SEQUENCE [LARGE SCALE GENOMIC DNA]</scope>
    <source>
        <strain evidence="4">Y72</strain>
    </source>
</reference>
<dbReference type="GO" id="GO:0016787">
    <property type="term" value="F:hydrolase activity"/>
    <property type="evidence" value="ECO:0007669"/>
    <property type="project" value="UniProtKB-KW"/>
</dbReference>
<evidence type="ECO:0000256" key="1">
    <source>
        <dbReference type="SAM" id="MobiDB-lite"/>
    </source>
</evidence>
<gene>
    <name evidence="4" type="ORF">MTY_2370</name>
</gene>
<dbReference type="EMBL" id="DF238840">
    <property type="protein sequence ID" value="GAF27029.1"/>
    <property type="molecule type" value="Genomic_DNA"/>
</dbReference>
<organism evidence="4">
    <name type="scientific">Moorella thermoacetica Y72</name>
    <dbReference type="NCBI Taxonomy" id="1325331"/>
    <lineage>
        <taxon>Bacteria</taxon>
        <taxon>Bacillati</taxon>
        <taxon>Bacillota</taxon>
        <taxon>Clostridia</taxon>
        <taxon>Neomoorellales</taxon>
        <taxon>Neomoorellaceae</taxon>
        <taxon>Neomoorella</taxon>
    </lineage>
</organism>
<keyword evidence="2" id="KW-0472">Membrane</keyword>
<dbReference type="SUPFAM" id="SSF56281">
    <property type="entry name" value="Metallo-hydrolase/oxidoreductase"/>
    <property type="match status" value="1"/>
</dbReference>
<dbReference type="SMART" id="SM00849">
    <property type="entry name" value="Lactamase_B"/>
    <property type="match status" value="1"/>
</dbReference>
<proteinExistence type="predicted"/>
<sequence>MLFFKKKGTRPPGGLVVCQHIGGETMMTLSILALLVAVLLTVNSGWHFIRRAGKKARRQALYALLAFIISVAAAAGHPGGGPGPSGSRQSQPRSQAQAPVQAPAGTPLSRESQTNPSPPREEAGKLRVHFLDVGQGDAILVQLPGGQNILIDAGTNEAGPVVVQDLKQYAVAKLDYVIGTHPHEDHIGGLDQVINTFPVGKVYLPRVTNNTASYRELLLAIKNKGLKVTEARAGVSIPLGDGVQALFINPAKESYDDLNDWSAVLRLTYGQTSFLFTGDAGSAAEEEMLASHQPLRADVLKVAHHGSRTATGTAFLKAVAPAYAVISVGKGNDYGHPHAQTLKRLQQAGVKVYRTDRDGTITAVSDGREVIMP</sequence>
<dbReference type="Pfam" id="PF00753">
    <property type="entry name" value="Lactamase_B"/>
    <property type="match status" value="1"/>
</dbReference>
<accession>A0A0S6UE20</accession>
<dbReference type="InterPro" id="IPR036866">
    <property type="entry name" value="RibonucZ/Hydroxyglut_hydro"/>
</dbReference>
<feature type="region of interest" description="Disordered" evidence="1">
    <location>
        <begin position="78"/>
        <end position="122"/>
    </location>
</feature>
<keyword evidence="2" id="KW-1133">Transmembrane helix</keyword>
<evidence type="ECO:0000259" key="3">
    <source>
        <dbReference type="SMART" id="SM00849"/>
    </source>
</evidence>
<dbReference type="InterPro" id="IPR001279">
    <property type="entry name" value="Metallo-B-lactamas"/>
</dbReference>
<dbReference type="AlphaFoldDB" id="A0A0S6UE20"/>